<keyword evidence="2" id="KW-0472">Membrane</keyword>
<evidence type="ECO:0000256" key="1">
    <source>
        <dbReference type="SAM" id="MobiDB-lite"/>
    </source>
</evidence>
<feature type="region of interest" description="Disordered" evidence="1">
    <location>
        <begin position="1"/>
        <end position="27"/>
    </location>
</feature>
<dbReference type="EMBL" id="CM001487">
    <property type="protein sequence ID" value="EIM56583.1"/>
    <property type="molecule type" value="Genomic_DNA"/>
</dbReference>
<feature type="transmembrane region" description="Helical" evidence="2">
    <location>
        <begin position="179"/>
        <end position="199"/>
    </location>
</feature>
<accession>I5AS10</accession>
<organism evidence="4 5">
    <name type="scientific">Eubacterium cellulosolvens (strain ATCC 43171 / JCM 9499 / 6)</name>
    <name type="common">Cillobacterium cellulosolvens</name>
    <dbReference type="NCBI Taxonomy" id="633697"/>
    <lineage>
        <taxon>Bacteria</taxon>
        <taxon>Bacillati</taxon>
        <taxon>Bacillota</taxon>
        <taxon>Clostridia</taxon>
        <taxon>Eubacteriales</taxon>
        <taxon>Eubacteriaceae</taxon>
        <taxon>Eubacterium</taxon>
    </lineage>
</organism>
<dbReference type="eggNOG" id="COG4666">
    <property type="taxonomic scope" value="Bacteria"/>
</dbReference>
<protein>
    <submittedName>
        <fullName evidence="4">TRAP transporter, 4TM/12TM fusion protein</fullName>
    </submittedName>
</protein>
<keyword evidence="5" id="KW-1185">Reference proteome</keyword>
<feature type="transmembrane region" description="Helical" evidence="2">
    <location>
        <begin position="602"/>
        <end position="620"/>
    </location>
</feature>
<evidence type="ECO:0000259" key="3">
    <source>
        <dbReference type="Pfam" id="PF06808"/>
    </source>
</evidence>
<keyword evidence="2" id="KW-0812">Transmembrane</keyword>
<feature type="transmembrane region" description="Helical" evidence="2">
    <location>
        <begin position="449"/>
        <end position="468"/>
    </location>
</feature>
<feature type="transmembrane region" description="Helical" evidence="2">
    <location>
        <begin position="67"/>
        <end position="87"/>
    </location>
</feature>
<feature type="transmembrane region" description="Helical" evidence="2">
    <location>
        <begin position="488"/>
        <end position="510"/>
    </location>
</feature>
<feature type="transmembrane region" description="Helical" evidence="2">
    <location>
        <begin position="93"/>
        <end position="112"/>
    </location>
</feature>
<feature type="transmembrane region" description="Helical" evidence="2">
    <location>
        <begin position="387"/>
        <end position="405"/>
    </location>
</feature>
<reference evidence="4 5" key="2">
    <citation type="submission" date="2012-02" db="EMBL/GenBank/DDBJ databases">
        <title>Improved High-Quality Draft sequence of Eubacterium cellulosolvens 6.</title>
        <authorList>
            <consortium name="US DOE Joint Genome Institute"/>
            <person name="Lucas S."/>
            <person name="Han J."/>
            <person name="Lapidus A."/>
            <person name="Cheng J.-F."/>
            <person name="Goodwin L."/>
            <person name="Pitluck S."/>
            <person name="Peters L."/>
            <person name="Mikhailova N."/>
            <person name="Gu W."/>
            <person name="Detter J.C."/>
            <person name="Han C."/>
            <person name="Tapia R."/>
            <person name="Land M."/>
            <person name="Hauser L."/>
            <person name="Kyrpides N."/>
            <person name="Ivanova N."/>
            <person name="Pagani I."/>
            <person name="Johnson E."/>
            <person name="Mukhopadhyay B."/>
            <person name="Anderson I."/>
            <person name="Woyke T."/>
        </authorList>
    </citation>
    <scope>NUCLEOTIDE SEQUENCE [LARGE SCALE GENOMIC DNA]</scope>
    <source>
        <strain evidence="4 5">6</strain>
    </source>
</reference>
<dbReference type="PANTHER" id="PTHR43849">
    <property type="entry name" value="BLL3936 PROTEIN"/>
    <property type="match status" value="1"/>
</dbReference>
<dbReference type="AlphaFoldDB" id="I5AS10"/>
<feature type="transmembrane region" description="Helical" evidence="2">
    <location>
        <begin position="219"/>
        <end position="242"/>
    </location>
</feature>
<dbReference type="PANTHER" id="PTHR43849:SF2">
    <property type="entry name" value="BLL3936 PROTEIN"/>
    <property type="match status" value="1"/>
</dbReference>
<dbReference type="NCBIfam" id="TIGR02123">
    <property type="entry name" value="TRAP_fused"/>
    <property type="match status" value="1"/>
</dbReference>
<keyword evidence="2" id="KW-1133">Transmembrane helix</keyword>
<dbReference type="Pfam" id="PF06808">
    <property type="entry name" value="DctM"/>
    <property type="match status" value="1"/>
</dbReference>
<evidence type="ECO:0000313" key="4">
    <source>
        <dbReference type="EMBL" id="EIM56583.1"/>
    </source>
</evidence>
<feature type="transmembrane region" description="Helical" evidence="2">
    <location>
        <begin position="154"/>
        <end position="172"/>
    </location>
</feature>
<feature type="transmembrane region" description="Helical" evidence="2">
    <location>
        <begin position="632"/>
        <end position="664"/>
    </location>
</feature>
<feature type="transmembrane region" description="Helical" evidence="2">
    <location>
        <begin position="124"/>
        <end position="142"/>
    </location>
</feature>
<dbReference type="STRING" id="633697.EubceDRAFT1_0745"/>
<evidence type="ECO:0000256" key="2">
    <source>
        <dbReference type="SAM" id="Phobius"/>
    </source>
</evidence>
<gene>
    <name evidence="4" type="ORF">EubceDRAFT1_0745</name>
</gene>
<dbReference type="HOGENOM" id="CLU_007041_3_1_9"/>
<dbReference type="Proteomes" id="UP000005753">
    <property type="component" value="Chromosome"/>
</dbReference>
<name>I5AS10_EUBC6</name>
<feature type="domain" description="TRAP C4-dicarboxylate transport system permease DctM subunit" evidence="3">
    <location>
        <begin position="165"/>
        <end position="599"/>
    </location>
</feature>
<dbReference type="OrthoDB" id="9785600at2"/>
<evidence type="ECO:0000313" key="5">
    <source>
        <dbReference type="Proteomes" id="UP000005753"/>
    </source>
</evidence>
<feature type="transmembrane region" description="Helical" evidence="2">
    <location>
        <begin position="575"/>
        <end position="595"/>
    </location>
</feature>
<proteinExistence type="predicted"/>
<dbReference type="InterPro" id="IPR010656">
    <property type="entry name" value="DctM"/>
</dbReference>
<reference evidence="4 5" key="1">
    <citation type="submission" date="2010-08" db="EMBL/GenBank/DDBJ databases">
        <authorList>
            <consortium name="US DOE Joint Genome Institute (JGI-PGF)"/>
            <person name="Lucas S."/>
            <person name="Copeland A."/>
            <person name="Lapidus A."/>
            <person name="Cheng J.-F."/>
            <person name="Bruce D."/>
            <person name="Goodwin L."/>
            <person name="Pitluck S."/>
            <person name="Land M.L."/>
            <person name="Hauser L."/>
            <person name="Chang Y.-J."/>
            <person name="Anderson I.J."/>
            <person name="Johnson E."/>
            <person name="Mulhopadhyay B."/>
            <person name="Kyrpides N."/>
            <person name="Woyke T.J."/>
        </authorList>
    </citation>
    <scope>NUCLEOTIDE SEQUENCE [LARGE SCALE GENOMIC DNA]</scope>
    <source>
        <strain evidence="4 5">6</strain>
    </source>
</reference>
<feature type="transmembrane region" description="Helical" evidence="2">
    <location>
        <begin position="349"/>
        <end position="366"/>
    </location>
</feature>
<sequence>MAEKDRKAFERDLVTQEDRRNREEEEKLNTYDSFVQPDHTIQEDIDTVMRKYDRESNTRVWVGKPKVAISMILAAFSVWCIYVTLFATFLEEIRLTSFMGLIILMGFLIYPAKKGTQKVNYMPIGDIIFMILGAGAYFYFTFHATEIINQGTRFTWYQIIIGIVGVVALIEVTRRCVGIPILCVAGFFLIYALSYGLTNPDFFGRVRYLIRNLFYTKEGILSTPVNVCSKFIVVFIIFGAFLERTGISNFFINLANCVAGRFAGGPAKVAVISSALCGMVSGSSVGNTVTTGSVTIPMMKKTGYKSEFSGAVEAASSTGGQIMPPIMGAAAFLMADFVGVPYSDIIGRAILPAVLYFTGIFISVHLEAKKLGLHGIPKDELPKFGKLIRKIYLLLPLIMLVVWVSGNFMTMQKAASLAILLSIAVSLIDKENRITPHKILEALEAGGKSAITVGAACGVAGIISGTITMTGLANDLINGIVGLAGNHLIIALVLTMLCCIILGMGVPTTANYCIMAATTAPILIRMGVPVMAAHFFVFYFGIVADITPPVALAAYAGSAIAKSNPMKTAFNASKLAIAVFIVPYVFCYSPQMLLIDSHPFEVVQIAVTSLIGIFGISAALEGYCFTEINPVFRILAIVGGLLLIIPGLVTDATGLALVIGVLAIQKLLAVRKTAAAA</sequence>
<dbReference type="InterPro" id="IPR011853">
    <property type="entry name" value="TRAP_DctM-Dct_fused"/>
</dbReference>